<dbReference type="EMBL" id="JYDS01000151">
    <property type="protein sequence ID" value="KRZ23204.1"/>
    <property type="molecule type" value="Genomic_DNA"/>
</dbReference>
<accession>A0A0V1IL23</accession>
<dbReference type="Gene3D" id="2.30.30.140">
    <property type="match status" value="1"/>
</dbReference>
<evidence type="ECO:0000313" key="2">
    <source>
        <dbReference type="EMBL" id="KRZ23204.1"/>
    </source>
</evidence>
<dbReference type="GO" id="GO:0043248">
    <property type="term" value="P:proteasome assembly"/>
    <property type="evidence" value="ECO:0007669"/>
    <property type="project" value="InterPro"/>
</dbReference>
<gene>
    <name evidence="2" type="ORF">T4B_9171</name>
</gene>
<dbReference type="Pfam" id="PF16093">
    <property type="entry name" value="PAC4"/>
    <property type="match status" value="1"/>
</dbReference>
<dbReference type="Pfam" id="PF00567">
    <property type="entry name" value="TUDOR"/>
    <property type="match status" value="1"/>
</dbReference>
<dbReference type="PANTHER" id="PTHR33559">
    <property type="entry name" value="PROTEASOME ASSEMBLY CHAPERONE 4"/>
    <property type="match status" value="1"/>
</dbReference>
<proteinExistence type="predicted"/>
<reference evidence="2 3" key="1">
    <citation type="submission" date="2015-01" db="EMBL/GenBank/DDBJ databases">
        <title>Evolution of Trichinella species and genotypes.</title>
        <authorList>
            <person name="Korhonen P.K."/>
            <person name="Edoardo P."/>
            <person name="Giuseppe L.R."/>
            <person name="Gasser R.B."/>
        </authorList>
    </citation>
    <scope>NUCLEOTIDE SEQUENCE [LARGE SCALE GENOMIC DNA]</scope>
    <source>
        <strain evidence="2">ISS588</strain>
    </source>
</reference>
<dbReference type="SUPFAM" id="SSF63748">
    <property type="entry name" value="Tudor/PWWP/MBT"/>
    <property type="match status" value="1"/>
</dbReference>
<dbReference type="Proteomes" id="UP000054805">
    <property type="component" value="Unassembled WGS sequence"/>
</dbReference>
<name>A0A0V1IL23_TRIPS</name>
<dbReference type="Gene3D" id="2.40.50.90">
    <property type="match status" value="1"/>
</dbReference>
<evidence type="ECO:0000313" key="3">
    <source>
        <dbReference type="Proteomes" id="UP000054805"/>
    </source>
</evidence>
<protein>
    <recommendedName>
        <fullName evidence="1">Tudor domain-containing protein</fullName>
    </recommendedName>
</protein>
<dbReference type="GO" id="GO:0005737">
    <property type="term" value="C:cytoplasm"/>
    <property type="evidence" value="ECO:0007669"/>
    <property type="project" value="UniProtKB-ARBA"/>
</dbReference>
<comment type="caution">
    <text evidence="2">The sequence shown here is derived from an EMBL/GenBank/DDBJ whole genome shotgun (WGS) entry which is preliminary data.</text>
</comment>
<organism evidence="2 3">
    <name type="scientific">Trichinella pseudospiralis</name>
    <name type="common">Parasitic roundworm</name>
    <dbReference type="NCBI Taxonomy" id="6337"/>
    <lineage>
        <taxon>Eukaryota</taxon>
        <taxon>Metazoa</taxon>
        <taxon>Ecdysozoa</taxon>
        <taxon>Nematoda</taxon>
        <taxon>Enoplea</taxon>
        <taxon>Dorylaimia</taxon>
        <taxon>Trichinellida</taxon>
        <taxon>Trichinellidae</taxon>
        <taxon>Trichinella</taxon>
    </lineage>
</organism>
<dbReference type="InterPro" id="IPR032157">
    <property type="entry name" value="PAC4"/>
</dbReference>
<dbReference type="InterPro" id="IPR035437">
    <property type="entry name" value="SNase_OB-fold_sf"/>
</dbReference>
<feature type="domain" description="Tudor" evidence="1">
    <location>
        <begin position="189"/>
        <end position="318"/>
    </location>
</feature>
<keyword evidence="3" id="KW-1185">Reference proteome</keyword>
<sequence>MTSESSVKPNRSVFAVYDDKRIEFLFTEYSDSCNLWIGKNGVMGDLALAVPAPDANYCYVTKLMTRTTSALTLTLAQIMALKMKKQVFVSTALDSSNSKFIEFVTKFVADNWLENYNTQKMSAEIVPFYDYVQRAYRKKHITNANTGILIDFSELDPYAIQGDFSPHYEIPDFDVHQYMEHGKAIYFDVAYVKQIEHFYIQPIIAKDKYFLRLYELLQEIYTLSCNQVNLPIKLSSFEKPVYGVVKYYDGTKNPPTFMRCQVLNIVDMELGSSIQPKTVRVKLIDYGANYICNASEVYQIDKRLCDIPCFTFQCCLEGVVRIQRKDLGGKAFFADHLQWFRWLCNSVDPFKGFLDCDVRERSFKVLMFAKKSNWYCVNRMLLQNGYGRPVENSLLLSWNMLLNGDQE</sequence>
<dbReference type="PANTHER" id="PTHR33559:SF1">
    <property type="entry name" value="PROTEASOME ASSEMBLY CHAPERONE 4"/>
    <property type="match status" value="1"/>
</dbReference>
<dbReference type="InterPro" id="IPR002999">
    <property type="entry name" value="Tudor"/>
</dbReference>
<dbReference type="AlphaFoldDB" id="A0A0V1IL23"/>
<evidence type="ECO:0000259" key="1">
    <source>
        <dbReference type="Pfam" id="PF00567"/>
    </source>
</evidence>